<accession>A0ABR3FR80</accession>
<evidence type="ECO:0000313" key="2">
    <source>
        <dbReference type="Proteomes" id="UP001465976"/>
    </source>
</evidence>
<keyword evidence="2" id="KW-1185">Reference proteome</keyword>
<proteinExistence type="predicted"/>
<comment type="caution">
    <text evidence="1">The sequence shown here is derived from an EMBL/GenBank/DDBJ whole genome shotgun (WGS) entry which is preliminary data.</text>
</comment>
<dbReference type="Proteomes" id="UP001465976">
    <property type="component" value="Unassembled WGS sequence"/>
</dbReference>
<evidence type="ECO:0008006" key="3">
    <source>
        <dbReference type="Google" id="ProtNLM"/>
    </source>
</evidence>
<reference evidence="1 2" key="1">
    <citation type="submission" date="2024-02" db="EMBL/GenBank/DDBJ databases">
        <title>A draft genome for the cacao thread blight pathogen Marasmius crinis-equi.</title>
        <authorList>
            <person name="Cohen S.P."/>
            <person name="Baruah I.K."/>
            <person name="Amoako-Attah I."/>
            <person name="Bukari Y."/>
            <person name="Meinhardt L.W."/>
            <person name="Bailey B.A."/>
        </authorList>
    </citation>
    <scope>NUCLEOTIDE SEQUENCE [LARGE SCALE GENOMIC DNA]</scope>
    <source>
        <strain evidence="1 2">GH-76</strain>
    </source>
</reference>
<protein>
    <recommendedName>
        <fullName evidence="3">F-box domain-containing protein</fullName>
    </recommendedName>
</protein>
<gene>
    <name evidence="1" type="ORF">V5O48_004061</name>
</gene>
<name>A0ABR3FR80_9AGAR</name>
<evidence type="ECO:0000313" key="1">
    <source>
        <dbReference type="EMBL" id="KAL0577922.1"/>
    </source>
</evidence>
<dbReference type="EMBL" id="JBAHYK010000129">
    <property type="protein sequence ID" value="KAL0577922.1"/>
    <property type="molecule type" value="Genomic_DNA"/>
</dbReference>
<sequence>MSSQLQTRLRDHLHTNYIPSSEEREEIQALIHDPEEEIRGIDFQISSLLARRDKLHQDVHPLRMLISPCRRVPCELWSVIFIWCLPVETLPTHTVKQAPLLLTLVCHSWRETALKTPGIWNALHISIPGPNRTLGPGILEKSLTALKEGVMLWFVRSGSLPLKLSLDTNDTWSVVSLYQDSISQPDFKDPYFDLMHAITTQACRWKHLWLFLLPPPIFQPFHKLVAEDLPLLETVVESTSLLNVADPSRSLDHNSPILSVLQQSPALQTLLMELGRESDIEYIPLRWSQLTTLQIEFTHPTSGFDALQRLSQLCPSLFECTLIIYIDLVEPIPDVTPYREWTYLRKLNLLFAGCSEGAYDSEIRRTFAAVTTPALIHLSVGISYTHHVGEHDPDCIAAMENNVPFHILLERSHCELLSLDIHILLPPTFSKTLRLLPKLHILTIRCLTLRSMPSGEDMDSNKQFSNAIQALIPSQGCVICSNLEQIRFMGFLPHHTMSLLALVDARIRHTDLKSLSAVFGMLSQADIEVLESAQQQARAREFGVRIEWEFERKPGELSCFQTRQAPSHSEVLIA</sequence>
<organism evidence="1 2">
    <name type="scientific">Marasmius crinis-equi</name>
    <dbReference type="NCBI Taxonomy" id="585013"/>
    <lineage>
        <taxon>Eukaryota</taxon>
        <taxon>Fungi</taxon>
        <taxon>Dikarya</taxon>
        <taxon>Basidiomycota</taxon>
        <taxon>Agaricomycotina</taxon>
        <taxon>Agaricomycetes</taxon>
        <taxon>Agaricomycetidae</taxon>
        <taxon>Agaricales</taxon>
        <taxon>Marasmiineae</taxon>
        <taxon>Marasmiaceae</taxon>
        <taxon>Marasmius</taxon>
    </lineage>
</organism>